<dbReference type="OrthoDB" id="5459098at2"/>
<dbReference type="Proteomes" id="UP000189733">
    <property type="component" value="Unassembled WGS sequence"/>
</dbReference>
<dbReference type="AlphaFoldDB" id="A0A1T4WVP0"/>
<evidence type="ECO:0000313" key="2">
    <source>
        <dbReference type="Proteomes" id="UP000189733"/>
    </source>
</evidence>
<reference evidence="1 2" key="1">
    <citation type="submission" date="2017-02" db="EMBL/GenBank/DDBJ databases">
        <authorList>
            <person name="Peterson S.W."/>
        </authorList>
    </citation>
    <scope>NUCLEOTIDE SEQUENCE [LARGE SCALE GENOMIC DNA]</scope>
    <source>
        <strain evidence="1 2">DSM 18034</strain>
    </source>
</reference>
<sequence>MAETKKPLSPVTPKGFELVFFYECPGCKKELPLVAPTQPAMVKCGSCGMKFPVAPVEKRALQFFRLMTQNGQAAIESEYL</sequence>
<name>A0A1T4WVP0_9BACT</name>
<keyword evidence="2" id="KW-1185">Reference proteome</keyword>
<evidence type="ECO:0000313" key="1">
    <source>
        <dbReference type="EMBL" id="SKA81423.1"/>
    </source>
</evidence>
<proteinExistence type="predicted"/>
<dbReference type="RefSeq" id="WP_078685975.1">
    <property type="nucleotide sequence ID" value="NZ_FUYA01000011.1"/>
</dbReference>
<organism evidence="1 2">
    <name type="scientific">Desulfobaculum bizertense DSM 18034</name>
    <dbReference type="NCBI Taxonomy" id="1121442"/>
    <lineage>
        <taxon>Bacteria</taxon>
        <taxon>Pseudomonadati</taxon>
        <taxon>Thermodesulfobacteriota</taxon>
        <taxon>Desulfovibrionia</taxon>
        <taxon>Desulfovibrionales</taxon>
        <taxon>Desulfovibrionaceae</taxon>
        <taxon>Desulfobaculum</taxon>
    </lineage>
</organism>
<dbReference type="STRING" id="1121442.SAMN02745702_02709"/>
<gene>
    <name evidence="1" type="ORF">SAMN02745702_02709</name>
</gene>
<accession>A0A1T4WVP0</accession>
<protein>
    <submittedName>
        <fullName evidence="1">Uncharacterized protein</fullName>
    </submittedName>
</protein>
<dbReference type="EMBL" id="FUYA01000011">
    <property type="protein sequence ID" value="SKA81423.1"/>
    <property type="molecule type" value="Genomic_DNA"/>
</dbReference>